<dbReference type="InterPro" id="IPR000182">
    <property type="entry name" value="GNAT_dom"/>
</dbReference>
<dbReference type="Proteomes" id="UP000326852">
    <property type="component" value="Unassembled WGS sequence"/>
</dbReference>
<evidence type="ECO:0000259" key="3">
    <source>
        <dbReference type="PROSITE" id="PS51186"/>
    </source>
</evidence>
<evidence type="ECO:0000313" key="5">
    <source>
        <dbReference type="Proteomes" id="UP000326852"/>
    </source>
</evidence>
<dbReference type="Gene3D" id="3.40.630.30">
    <property type="match status" value="1"/>
</dbReference>
<dbReference type="EMBL" id="VTFX01000004">
    <property type="protein sequence ID" value="KAD3633038.1"/>
    <property type="molecule type" value="Genomic_DNA"/>
</dbReference>
<comment type="caution">
    <text evidence="4">The sequence shown here is derived from an EMBL/GenBank/DDBJ whole genome shotgun (WGS) entry which is preliminary data.</text>
</comment>
<feature type="domain" description="N-acetyltransferase" evidence="3">
    <location>
        <begin position="9"/>
        <end position="157"/>
    </location>
</feature>
<proteinExistence type="predicted"/>
<dbReference type="PROSITE" id="PS51186">
    <property type="entry name" value="GNAT"/>
    <property type="match status" value="1"/>
</dbReference>
<protein>
    <submittedName>
        <fullName evidence="4">GNAT family N-acetyltransferase</fullName>
    </submittedName>
</protein>
<name>A0A5N6MJS4_9MICC</name>
<keyword evidence="1 4" id="KW-0808">Transferase</keyword>
<evidence type="ECO:0000256" key="2">
    <source>
        <dbReference type="ARBA" id="ARBA00023315"/>
    </source>
</evidence>
<dbReference type="InterPro" id="IPR050832">
    <property type="entry name" value="Bact_Acetyltransf"/>
</dbReference>
<gene>
    <name evidence="4" type="ORF">GD627_09335</name>
</gene>
<dbReference type="Pfam" id="PF00583">
    <property type="entry name" value="Acetyltransf_1"/>
    <property type="match status" value="1"/>
</dbReference>
<dbReference type="AlphaFoldDB" id="A0A5N6MJS4"/>
<dbReference type="SUPFAM" id="SSF55729">
    <property type="entry name" value="Acyl-CoA N-acyltransferases (Nat)"/>
    <property type="match status" value="1"/>
</dbReference>
<evidence type="ECO:0000313" key="4">
    <source>
        <dbReference type="EMBL" id="KAD3633038.1"/>
    </source>
</evidence>
<organism evidence="4 5">
    <name type="scientific">Arthrobacter yangruifuii</name>
    <dbReference type="NCBI Taxonomy" id="2606616"/>
    <lineage>
        <taxon>Bacteria</taxon>
        <taxon>Bacillati</taxon>
        <taxon>Actinomycetota</taxon>
        <taxon>Actinomycetes</taxon>
        <taxon>Micrococcales</taxon>
        <taxon>Micrococcaceae</taxon>
        <taxon>Arthrobacter</taxon>
    </lineage>
</organism>
<dbReference type="PANTHER" id="PTHR43877">
    <property type="entry name" value="AMINOALKYLPHOSPHONATE N-ACETYLTRANSFERASE-RELATED-RELATED"/>
    <property type="match status" value="1"/>
</dbReference>
<keyword evidence="5" id="KW-1185">Reference proteome</keyword>
<dbReference type="InterPro" id="IPR016181">
    <property type="entry name" value="Acyl_CoA_acyltransferase"/>
</dbReference>
<dbReference type="GO" id="GO:0016747">
    <property type="term" value="F:acyltransferase activity, transferring groups other than amino-acyl groups"/>
    <property type="evidence" value="ECO:0007669"/>
    <property type="project" value="InterPro"/>
</dbReference>
<sequence>MLGFMTTATRLRPAGVSDLPFIFSKELEYMETIEPDGLQGWMSAIEPNLAMWIECLPSTMFCVDDDGRPLGYAMWTLEEKSATLASIHVLDSHRRRGLGRRLLDAFEQSASPRGERVVKLGVHRSNPARLLYEAAGYETAGRDGDYVLFSKVPAAPQ</sequence>
<keyword evidence="2" id="KW-0012">Acyltransferase</keyword>
<reference evidence="4 5" key="1">
    <citation type="submission" date="2019-08" db="EMBL/GenBank/DDBJ databases">
        <title>Arthrobacter sp. nov., isolated from plateau pika and Tibetan wild ass.</title>
        <authorList>
            <person name="Ge Y."/>
        </authorList>
    </citation>
    <scope>NUCLEOTIDE SEQUENCE [LARGE SCALE GENOMIC DNA]</scope>
    <source>
        <strain evidence="4 5">785</strain>
    </source>
</reference>
<evidence type="ECO:0000256" key="1">
    <source>
        <dbReference type="ARBA" id="ARBA00022679"/>
    </source>
</evidence>
<accession>A0A5N6MJS4</accession>
<dbReference type="PANTHER" id="PTHR43877:SF2">
    <property type="entry name" value="AMINOALKYLPHOSPHONATE N-ACETYLTRANSFERASE-RELATED"/>
    <property type="match status" value="1"/>
</dbReference>